<reference evidence="2" key="1">
    <citation type="journal article" date="2019" name="Int. J. Syst. Evol. Microbiol.">
        <title>The Global Catalogue of Microorganisms (GCM) 10K type strain sequencing project: providing services to taxonomists for standard genome sequencing and annotation.</title>
        <authorList>
            <consortium name="The Broad Institute Genomics Platform"/>
            <consortium name="The Broad Institute Genome Sequencing Center for Infectious Disease"/>
            <person name="Wu L."/>
            <person name="Ma J."/>
        </authorList>
    </citation>
    <scope>NUCLEOTIDE SEQUENCE [LARGE SCALE GENOMIC DNA]</scope>
    <source>
        <strain evidence="2">CGMCC 1.12477</strain>
    </source>
</reference>
<keyword evidence="1" id="KW-0540">Nuclease</keyword>
<keyword evidence="1" id="KW-0378">Hydrolase</keyword>
<keyword evidence="1" id="KW-0255">Endonuclease</keyword>
<name>A0ABW4TM73_9ACTN</name>
<proteinExistence type="predicted"/>
<evidence type="ECO:0000313" key="1">
    <source>
        <dbReference type="EMBL" id="MFD1947792.1"/>
    </source>
</evidence>
<gene>
    <name evidence="1" type="ORF">ACFSDE_13410</name>
</gene>
<sequence>MKVKWEDYDDAVRALWTGRQTAAERALLHGKADTGTRGTVTSGKHLDPLQALIAAQFEPLLALGAEIGHSMQLPLPGYYRKSRNWDVVVLLDGQLVAAVEAKSMSGSFGNNLNNRVEEAIGSAADIWRAYQDGLLGQVQPWIGWVYVLESRDGPGGSNHIVQEQVQPIFPSDPFFANLTYMQRARASAVRLVHENLYNAACIIASRKDDGIEDEPDPLISTHNLTASIAARVTYFETLYKARTRPPSR</sequence>
<dbReference type="GO" id="GO:0004519">
    <property type="term" value="F:endonuclease activity"/>
    <property type="evidence" value="ECO:0007669"/>
    <property type="project" value="UniProtKB-KW"/>
</dbReference>
<dbReference type="RefSeq" id="WP_343919211.1">
    <property type="nucleotide sequence ID" value="NZ_BAAAJT010000002.1"/>
</dbReference>
<dbReference type="InterPro" id="IPR007636">
    <property type="entry name" value="Restrct_endonuc_II_XhoI"/>
</dbReference>
<dbReference type="EMBL" id="JBHUGD010000003">
    <property type="protein sequence ID" value="MFD1947792.1"/>
    <property type="molecule type" value="Genomic_DNA"/>
</dbReference>
<accession>A0ABW4TM73</accession>
<evidence type="ECO:0000313" key="2">
    <source>
        <dbReference type="Proteomes" id="UP001597351"/>
    </source>
</evidence>
<comment type="caution">
    <text evidence="1">The sequence shown here is derived from an EMBL/GenBank/DDBJ whole genome shotgun (WGS) entry which is preliminary data.</text>
</comment>
<organism evidence="1 2">
    <name type="scientific">Nocardioides aestuarii</name>
    <dbReference type="NCBI Taxonomy" id="252231"/>
    <lineage>
        <taxon>Bacteria</taxon>
        <taxon>Bacillati</taxon>
        <taxon>Actinomycetota</taxon>
        <taxon>Actinomycetes</taxon>
        <taxon>Propionibacteriales</taxon>
        <taxon>Nocardioidaceae</taxon>
        <taxon>Nocardioides</taxon>
    </lineage>
</organism>
<dbReference type="Proteomes" id="UP001597351">
    <property type="component" value="Unassembled WGS sequence"/>
</dbReference>
<keyword evidence="2" id="KW-1185">Reference proteome</keyword>
<protein>
    <submittedName>
        <fullName evidence="1">PaeR7I family type II restriction endonuclease</fullName>
    </submittedName>
</protein>
<dbReference type="Pfam" id="PF04555">
    <property type="entry name" value="XhoI"/>
    <property type="match status" value="1"/>
</dbReference>